<reference evidence="3 4" key="1">
    <citation type="journal article" date="2011" name="Science">
        <title>The Selaginella genome identifies genetic changes associated with the evolution of vascular plants.</title>
        <authorList>
            <person name="Banks J.A."/>
            <person name="Nishiyama T."/>
            <person name="Hasebe M."/>
            <person name="Bowman J.L."/>
            <person name="Gribskov M."/>
            <person name="dePamphilis C."/>
            <person name="Albert V.A."/>
            <person name="Aono N."/>
            <person name="Aoyama T."/>
            <person name="Ambrose B.A."/>
            <person name="Ashton N.W."/>
            <person name="Axtell M.J."/>
            <person name="Barker E."/>
            <person name="Barker M.S."/>
            <person name="Bennetzen J.L."/>
            <person name="Bonawitz N.D."/>
            <person name="Chapple C."/>
            <person name="Cheng C."/>
            <person name="Correa L.G."/>
            <person name="Dacre M."/>
            <person name="DeBarry J."/>
            <person name="Dreyer I."/>
            <person name="Elias M."/>
            <person name="Engstrom E.M."/>
            <person name="Estelle M."/>
            <person name="Feng L."/>
            <person name="Finet C."/>
            <person name="Floyd S.K."/>
            <person name="Frommer W.B."/>
            <person name="Fujita T."/>
            <person name="Gramzow L."/>
            <person name="Gutensohn M."/>
            <person name="Harholt J."/>
            <person name="Hattori M."/>
            <person name="Heyl A."/>
            <person name="Hirai T."/>
            <person name="Hiwatashi Y."/>
            <person name="Ishikawa M."/>
            <person name="Iwata M."/>
            <person name="Karol K.G."/>
            <person name="Koehler B."/>
            <person name="Kolukisaoglu U."/>
            <person name="Kubo M."/>
            <person name="Kurata T."/>
            <person name="Lalonde S."/>
            <person name="Li K."/>
            <person name="Li Y."/>
            <person name="Litt A."/>
            <person name="Lyons E."/>
            <person name="Manning G."/>
            <person name="Maruyama T."/>
            <person name="Michael T.P."/>
            <person name="Mikami K."/>
            <person name="Miyazaki S."/>
            <person name="Morinaga S."/>
            <person name="Murata T."/>
            <person name="Mueller-Roeber B."/>
            <person name="Nelson D.R."/>
            <person name="Obara M."/>
            <person name="Oguri Y."/>
            <person name="Olmstead R.G."/>
            <person name="Onodera N."/>
            <person name="Petersen B.L."/>
            <person name="Pils B."/>
            <person name="Prigge M."/>
            <person name="Rensing S.A."/>
            <person name="Riano-Pachon D.M."/>
            <person name="Roberts A.W."/>
            <person name="Sato Y."/>
            <person name="Scheller H.V."/>
            <person name="Schulz B."/>
            <person name="Schulz C."/>
            <person name="Shakirov E.V."/>
            <person name="Shibagaki N."/>
            <person name="Shinohara N."/>
            <person name="Shippen D.E."/>
            <person name="Soerensen I."/>
            <person name="Sotooka R."/>
            <person name="Sugimoto N."/>
            <person name="Sugita M."/>
            <person name="Sumikawa N."/>
            <person name="Tanurdzic M."/>
            <person name="Theissen G."/>
            <person name="Ulvskov P."/>
            <person name="Wakazuki S."/>
            <person name="Weng J.K."/>
            <person name="Willats W.W."/>
            <person name="Wipf D."/>
            <person name="Wolf P.G."/>
            <person name="Yang L."/>
            <person name="Zimmer A.D."/>
            <person name="Zhu Q."/>
            <person name="Mitros T."/>
            <person name="Hellsten U."/>
            <person name="Loque D."/>
            <person name="Otillar R."/>
            <person name="Salamov A."/>
            <person name="Schmutz J."/>
            <person name="Shapiro H."/>
            <person name="Lindquist E."/>
            <person name="Lucas S."/>
            <person name="Rokhsar D."/>
            <person name="Grigoriev I.V."/>
        </authorList>
    </citation>
    <scope>NUCLEOTIDE SEQUENCE [LARGE SCALE GENOMIC DNA]</scope>
</reference>
<dbReference type="STRING" id="88036.D8SRF3"/>
<dbReference type="Pfam" id="PF14295">
    <property type="entry name" value="PAN_4"/>
    <property type="match status" value="1"/>
</dbReference>
<gene>
    <name evidence="3" type="ORF">SELMODRAFT_234911</name>
</gene>
<feature type="transmembrane region" description="Helical" evidence="1">
    <location>
        <begin position="12"/>
        <end position="33"/>
    </location>
</feature>
<proteinExistence type="predicted"/>
<dbReference type="PANTHER" id="PTHR33344:SF1">
    <property type="entry name" value="OS06G0214100 PROTEIN"/>
    <property type="match status" value="1"/>
</dbReference>
<keyword evidence="1" id="KW-0472">Membrane</keyword>
<protein>
    <recommendedName>
        <fullName evidence="2">Apple domain-containing protein</fullName>
    </recommendedName>
</protein>
<dbReference type="Gramene" id="EFJ13039">
    <property type="protein sequence ID" value="EFJ13039"/>
    <property type="gene ID" value="SELMODRAFT_234911"/>
</dbReference>
<dbReference type="AlphaFoldDB" id="D8SRF3"/>
<dbReference type="HOGENOM" id="CLU_056834_0_0_1"/>
<evidence type="ECO:0000256" key="1">
    <source>
        <dbReference type="SAM" id="Phobius"/>
    </source>
</evidence>
<dbReference type="KEGG" id="smo:SELMODRAFT_234911"/>
<dbReference type="Proteomes" id="UP000001514">
    <property type="component" value="Unassembled WGS sequence"/>
</dbReference>
<evidence type="ECO:0000313" key="4">
    <source>
        <dbReference type="Proteomes" id="UP000001514"/>
    </source>
</evidence>
<evidence type="ECO:0000259" key="2">
    <source>
        <dbReference type="Pfam" id="PF14295"/>
    </source>
</evidence>
<dbReference type="FunCoup" id="D8SRF3">
    <property type="interactions" value="2094"/>
</dbReference>
<evidence type="ECO:0000313" key="3">
    <source>
        <dbReference type="EMBL" id="EFJ13039.1"/>
    </source>
</evidence>
<dbReference type="PANTHER" id="PTHR33344">
    <property type="entry name" value="OS02G0761600 PROTEIN"/>
    <property type="match status" value="1"/>
</dbReference>
<feature type="domain" description="Apple" evidence="2">
    <location>
        <begin position="225"/>
        <end position="292"/>
    </location>
</feature>
<keyword evidence="1" id="KW-0812">Transmembrane</keyword>
<keyword evidence="4" id="KW-1185">Reference proteome</keyword>
<dbReference type="InParanoid" id="D8SRF3"/>
<organism evidence="4">
    <name type="scientific">Selaginella moellendorffii</name>
    <name type="common">Spikemoss</name>
    <dbReference type="NCBI Taxonomy" id="88036"/>
    <lineage>
        <taxon>Eukaryota</taxon>
        <taxon>Viridiplantae</taxon>
        <taxon>Streptophyta</taxon>
        <taxon>Embryophyta</taxon>
        <taxon>Tracheophyta</taxon>
        <taxon>Lycopodiopsida</taxon>
        <taxon>Selaginellales</taxon>
        <taxon>Selaginellaceae</taxon>
        <taxon>Selaginella</taxon>
    </lineage>
</organism>
<keyword evidence="1" id="KW-1133">Transmembrane helix</keyword>
<sequence>MAISRCCCSYKKATVIVCIFNVAAAFYVLDVLLSSSSRSSSGIPWRRRHVLGFSAQEALRIQEAHEIRRKVEPHELIDRVKEIQLESDQESSGPGAIRRKAAMDIVQRLRDIQSTNNQTASQALSEWRRKRLEAARRHEFLTSCSLIFFSILEEVSKLVELGWLHTHTEPPSLPVSDSDTGEILPTVTGAEVGKSKNRKAKRCRSHDGIIPGRIVPPECHAEAHTDYDGVAVRWGLTHHTESAADCCQACFNQAKAAKPGEMKCNVWVFCAAENGCYSPDIYEHKHQECWLKQADEPKLNFKGHYHEEYRQTHQNAPVVVPWVSGVIRE</sequence>
<dbReference type="EMBL" id="GL377635">
    <property type="protein sequence ID" value="EFJ13039.1"/>
    <property type="molecule type" value="Genomic_DNA"/>
</dbReference>
<accession>D8SRF3</accession>
<dbReference type="eggNOG" id="ENOG502QVZR">
    <property type="taxonomic scope" value="Eukaryota"/>
</dbReference>
<name>D8SRF3_SELML</name>
<dbReference type="InterPro" id="IPR003609">
    <property type="entry name" value="Pan_app"/>
</dbReference>